<dbReference type="PANTHER" id="PTHR15081">
    <property type="entry name" value="NUCLEAR AUTOANTIGENIC SPERM PROTEIN NASP -RELATED"/>
    <property type="match status" value="1"/>
</dbReference>
<feature type="region of interest" description="Disordered" evidence="3">
    <location>
        <begin position="378"/>
        <end position="408"/>
    </location>
</feature>
<dbReference type="GO" id="GO:0005654">
    <property type="term" value="C:nucleoplasm"/>
    <property type="evidence" value="ECO:0007669"/>
    <property type="project" value="TreeGrafter"/>
</dbReference>
<proteinExistence type="predicted"/>
<dbReference type="GO" id="GO:0006335">
    <property type="term" value="P:DNA replication-dependent chromatin assembly"/>
    <property type="evidence" value="ECO:0007669"/>
    <property type="project" value="TreeGrafter"/>
</dbReference>
<organism evidence="5">
    <name type="scientific">Schistocephalus solidus</name>
    <name type="common">Tapeworm</name>
    <dbReference type="NCBI Taxonomy" id="70667"/>
    <lineage>
        <taxon>Eukaryota</taxon>
        <taxon>Metazoa</taxon>
        <taxon>Spiralia</taxon>
        <taxon>Lophotrochozoa</taxon>
        <taxon>Platyhelminthes</taxon>
        <taxon>Cestoda</taxon>
        <taxon>Eucestoda</taxon>
        <taxon>Diphyllobothriidea</taxon>
        <taxon>Diphyllobothriidae</taxon>
        <taxon>Schistocephalus</taxon>
    </lineage>
</organism>
<feature type="compositionally biased region" description="Basic and acidic residues" evidence="3">
    <location>
        <begin position="121"/>
        <end position="139"/>
    </location>
</feature>
<feature type="compositionally biased region" description="Basic and acidic residues" evidence="3">
    <location>
        <begin position="381"/>
        <end position="396"/>
    </location>
</feature>
<dbReference type="GO" id="GO:0034080">
    <property type="term" value="P:CENP-A containing chromatin assembly"/>
    <property type="evidence" value="ECO:0007669"/>
    <property type="project" value="TreeGrafter"/>
</dbReference>
<sequence>MAPLDGAEVEKPADCALTADELIAKGKRDLICLEISSAVDNFQKACQLIAAEHGDFHESLAAPNLLYGTALLELARSENNILSEAVGNAESDASDSEVEEDTEDQLSEARDPPEILTEEANGDRQTETAGDTDKGKDDVPPVGNVVKKSTEDAPIANGEVTNNSSAAHVESDASELSCAAANDPLENKEGDEDVSTLQLAWEVVEVAKALFRKHNDSEHQLKVADCLEKLAEISCEKEDHEQAINDLLECLEIRMKYAGENDRLIAETHFQLGVTYSLLNNAHSSNASFATSLDYLNKHRSKLVASFEAQETETDSGKADAHRLELQIKEITQLIKEVEERQKENSDTSACKEFKRDIAPLEPLTDVPTSDVTHLIKKKRPIEASEGDLKKPKLEVTELDSANTASVV</sequence>
<dbReference type="EMBL" id="GEEE01006166">
    <property type="protein sequence ID" value="JAP57059.1"/>
    <property type="molecule type" value="Transcribed_RNA"/>
</dbReference>
<dbReference type="Gene3D" id="1.25.40.10">
    <property type="entry name" value="Tetratricopeptide repeat domain"/>
    <property type="match status" value="1"/>
</dbReference>
<evidence type="ECO:0000256" key="2">
    <source>
        <dbReference type="ARBA" id="ARBA00022803"/>
    </source>
</evidence>
<feature type="region of interest" description="Disordered" evidence="3">
    <location>
        <begin position="87"/>
        <end position="175"/>
    </location>
</feature>
<keyword evidence="2" id="KW-0802">TPR repeat</keyword>
<evidence type="ECO:0000256" key="1">
    <source>
        <dbReference type="ARBA" id="ARBA00022737"/>
    </source>
</evidence>
<evidence type="ECO:0000313" key="5">
    <source>
        <dbReference type="EMBL" id="JAP57059.1"/>
    </source>
</evidence>
<dbReference type="InterPro" id="IPR011990">
    <property type="entry name" value="TPR-like_helical_dom_sf"/>
</dbReference>
<accession>A0A0X3PZH4</accession>
<reference evidence="5" key="1">
    <citation type="submission" date="2016-01" db="EMBL/GenBank/DDBJ databases">
        <title>Reference transcriptome for the parasite Schistocephalus solidus: insights into the molecular evolution of parasitism.</title>
        <authorList>
            <person name="Hebert F.O."/>
            <person name="Grambauer S."/>
            <person name="Barber I."/>
            <person name="Landry C.R."/>
            <person name="Aubin-Horth N."/>
        </authorList>
    </citation>
    <scope>NUCLEOTIDE SEQUENCE</scope>
</reference>
<gene>
    <name evidence="5" type="ORF">TR11317</name>
</gene>
<dbReference type="Pfam" id="PF10516">
    <property type="entry name" value="SHNi-TPR"/>
    <property type="match status" value="1"/>
</dbReference>
<dbReference type="InterPro" id="IPR019544">
    <property type="entry name" value="Tetratricopeptide_SHNi-TPR_dom"/>
</dbReference>
<feature type="compositionally biased region" description="Acidic residues" evidence="3">
    <location>
        <begin position="92"/>
        <end position="106"/>
    </location>
</feature>
<protein>
    <recommendedName>
        <fullName evidence="4">Tetratricopeptide SHNi-TPR domain-containing protein</fullName>
    </recommendedName>
</protein>
<evidence type="ECO:0000256" key="3">
    <source>
        <dbReference type="SAM" id="MobiDB-lite"/>
    </source>
</evidence>
<evidence type="ECO:0000259" key="4">
    <source>
        <dbReference type="Pfam" id="PF10516"/>
    </source>
</evidence>
<dbReference type="InterPro" id="IPR051730">
    <property type="entry name" value="NASP-like"/>
</dbReference>
<dbReference type="AlphaFoldDB" id="A0A0X3PZH4"/>
<dbReference type="GO" id="GO:0042393">
    <property type="term" value="F:histone binding"/>
    <property type="evidence" value="ECO:0007669"/>
    <property type="project" value="TreeGrafter"/>
</dbReference>
<name>A0A0X3PZH4_SCHSO</name>
<keyword evidence="1" id="KW-0677">Repeat</keyword>
<dbReference type="SUPFAM" id="SSF48452">
    <property type="entry name" value="TPR-like"/>
    <property type="match status" value="1"/>
</dbReference>
<dbReference type="PANTHER" id="PTHR15081:SF1">
    <property type="entry name" value="NUCLEAR AUTOANTIGENIC SPERM PROTEIN"/>
    <property type="match status" value="1"/>
</dbReference>
<feature type="domain" description="Tetratricopeptide SHNi-TPR" evidence="4">
    <location>
        <begin position="224"/>
        <end position="255"/>
    </location>
</feature>